<comment type="caution">
    <text evidence="1">The sequence shown here is derived from an EMBL/GenBank/DDBJ whole genome shotgun (WGS) entry which is preliminary data.</text>
</comment>
<sequence length="42" mass="5327">MCYGYFWLRYKDIKTFIFKNGILVALFCHFKNPFKKYFKFFL</sequence>
<accession>J0KLB2</accession>
<evidence type="ECO:0000313" key="2">
    <source>
        <dbReference type="Proteomes" id="UP000004761"/>
    </source>
</evidence>
<dbReference type="Proteomes" id="UP000004761">
    <property type="component" value="Unassembled WGS sequence"/>
</dbReference>
<dbReference type="AlphaFoldDB" id="J0KLB2"/>
<dbReference type="EMBL" id="AKOG01000005">
    <property type="protein sequence ID" value="EJB51437.1"/>
    <property type="molecule type" value="Genomic_DNA"/>
</dbReference>
<organism evidence="1 2">
    <name type="scientific">Helicobacter pylori Hp H-24</name>
    <dbReference type="NCBI Taxonomy" id="992039"/>
    <lineage>
        <taxon>Bacteria</taxon>
        <taxon>Pseudomonadati</taxon>
        <taxon>Campylobacterota</taxon>
        <taxon>Epsilonproteobacteria</taxon>
        <taxon>Campylobacterales</taxon>
        <taxon>Helicobacteraceae</taxon>
        <taxon>Helicobacter</taxon>
    </lineage>
</organism>
<evidence type="ECO:0000313" key="1">
    <source>
        <dbReference type="EMBL" id="EJB51437.1"/>
    </source>
</evidence>
<reference evidence="1 2" key="1">
    <citation type="journal article" date="2013" name="Pathog. Dis.">
        <title>Genome sequences of 65 Helicobacter pylori strains isolated from asymptomatic individuals and patients with gastric cancer, peptic ulcer disease, or gastritis.</title>
        <authorList>
            <person name="Blanchard T.G."/>
            <person name="Czinn S.J."/>
            <person name="Correa P."/>
            <person name="Nakazawa T."/>
            <person name="Keelan M."/>
            <person name="Morningstar L."/>
            <person name="Santana-Cruz I."/>
            <person name="Maroo A."/>
            <person name="McCracken C."/>
            <person name="Shefchek K."/>
            <person name="Daugherty S."/>
            <person name="Song Y."/>
            <person name="Fraser C.M."/>
            <person name="Fricke W.F."/>
        </authorList>
    </citation>
    <scope>NUCLEOTIDE SEQUENCE [LARGE SCALE GENOMIC DNA]</scope>
    <source>
        <strain evidence="1 2">Hp H-24</strain>
    </source>
</reference>
<protein>
    <submittedName>
        <fullName evidence="1">Uncharacterized protein</fullName>
    </submittedName>
</protein>
<gene>
    <name evidence="1" type="ORF">HPHPH24_1099</name>
</gene>
<name>J0KLB2_HELPX</name>
<proteinExistence type="predicted"/>